<feature type="compositionally biased region" description="Basic and acidic residues" evidence="6">
    <location>
        <begin position="470"/>
        <end position="479"/>
    </location>
</feature>
<dbReference type="GO" id="GO:0003684">
    <property type="term" value="F:damaged DNA binding"/>
    <property type="evidence" value="ECO:0007669"/>
    <property type="project" value="InterPro"/>
</dbReference>
<dbReference type="InterPro" id="IPR018327">
    <property type="entry name" value="BHD_2"/>
</dbReference>
<dbReference type="STRING" id="1890683.A0A427YIG5"/>
<dbReference type="Gene3D" id="2.20.20.110">
    <property type="entry name" value="Rad4, beta-hairpin domain BHD1"/>
    <property type="match status" value="1"/>
</dbReference>
<evidence type="ECO:0000313" key="11">
    <source>
        <dbReference type="Proteomes" id="UP000279259"/>
    </source>
</evidence>
<dbReference type="InterPro" id="IPR004583">
    <property type="entry name" value="DNA_repair_Rad4"/>
</dbReference>
<dbReference type="SUPFAM" id="SSF54001">
    <property type="entry name" value="Cysteine proteinases"/>
    <property type="match status" value="1"/>
</dbReference>
<dbReference type="PANTHER" id="PTHR12135">
    <property type="entry name" value="DNA REPAIR PROTEIN XP-C / RAD4"/>
    <property type="match status" value="1"/>
</dbReference>
<feature type="compositionally biased region" description="Low complexity" evidence="6">
    <location>
        <begin position="25"/>
        <end position="42"/>
    </location>
</feature>
<feature type="compositionally biased region" description="Acidic residues" evidence="6">
    <location>
        <begin position="426"/>
        <end position="437"/>
    </location>
</feature>
<feature type="compositionally biased region" description="Acidic residues" evidence="6">
    <location>
        <begin position="977"/>
        <end position="987"/>
    </location>
</feature>
<evidence type="ECO:0000256" key="6">
    <source>
        <dbReference type="SAM" id="MobiDB-lite"/>
    </source>
</evidence>
<dbReference type="FunFam" id="3.30.70.2460:FF:000001">
    <property type="entry name" value="DNA repair protein Rad4 family"/>
    <property type="match status" value="1"/>
</dbReference>
<feature type="compositionally biased region" description="Basic and acidic residues" evidence="6">
    <location>
        <begin position="908"/>
        <end position="921"/>
    </location>
</feature>
<dbReference type="Pfam" id="PF10405">
    <property type="entry name" value="BHD_3"/>
    <property type="match status" value="1"/>
</dbReference>
<feature type="compositionally biased region" description="Basic and acidic residues" evidence="6">
    <location>
        <begin position="1119"/>
        <end position="1132"/>
    </location>
</feature>
<feature type="compositionally biased region" description="Acidic residues" evidence="6">
    <location>
        <begin position="104"/>
        <end position="118"/>
    </location>
</feature>
<dbReference type="InterPro" id="IPR018326">
    <property type="entry name" value="Rad4_beta-hairpin_dom1"/>
</dbReference>
<dbReference type="InterPro" id="IPR018325">
    <property type="entry name" value="Rad4/PNGase_transGLS-fold"/>
</dbReference>
<dbReference type="SMART" id="SM01031">
    <property type="entry name" value="BHD_2"/>
    <property type="match status" value="1"/>
</dbReference>
<protein>
    <recommendedName>
        <fullName evidence="12">Xeroderma pigmentosum group C-complementing protein</fullName>
    </recommendedName>
</protein>
<organism evidence="10 11">
    <name type="scientific">Saitozyma podzolica</name>
    <dbReference type="NCBI Taxonomy" id="1890683"/>
    <lineage>
        <taxon>Eukaryota</taxon>
        <taxon>Fungi</taxon>
        <taxon>Dikarya</taxon>
        <taxon>Basidiomycota</taxon>
        <taxon>Agaricomycotina</taxon>
        <taxon>Tremellomycetes</taxon>
        <taxon>Tremellales</taxon>
        <taxon>Trimorphomycetaceae</taxon>
        <taxon>Saitozyma</taxon>
    </lineage>
</organism>
<dbReference type="GO" id="GO:0071942">
    <property type="term" value="C:XPC complex"/>
    <property type="evidence" value="ECO:0007669"/>
    <property type="project" value="TreeGrafter"/>
</dbReference>
<comment type="caution">
    <text evidence="10">The sequence shown here is derived from an EMBL/GenBank/DDBJ whole genome shotgun (WGS) entry which is preliminary data.</text>
</comment>
<accession>A0A427YIG5</accession>
<dbReference type="EMBL" id="RSCD01000009">
    <property type="protein sequence ID" value="RSH90884.1"/>
    <property type="molecule type" value="Genomic_DNA"/>
</dbReference>
<evidence type="ECO:0000256" key="3">
    <source>
        <dbReference type="ARBA" id="ARBA00022763"/>
    </source>
</evidence>
<feature type="domain" description="Rad4 beta-hairpin" evidence="8">
    <location>
        <begin position="683"/>
        <end position="745"/>
    </location>
</feature>
<feature type="compositionally biased region" description="Basic residues" evidence="6">
    <location>
        <begin position="456"/>
        <end position="469"/>
    </location>
</feature>
<dbReference type="Gene3D" id="3.30.70.2460">
    <property type="entry name" value="Rad4, beta-hairpin domain BHD3"/>
    <property type="match status" value="1"/>
</dbReference>
<dbReference type="PANTHER" id="PTHR12135:SF0">
    <property type="entry name" value="DNA REPAIR PROTEIN COMPLEMENTING XP-C CELLS"/>
    <property type="match status" value="1"/>
</dbReference>
<evidence type="ECO:0000256" key="2">
    <source>
        <dbReference type="ARBA" id="ARBA00009525"/>
    </source>
</evidence>
<dbReference type="SMART" id="SM01030">
    <property type="entry name" value="BHD_1"/>
    <property type="match status" value="1"/>
</dbReference>
<name>A0A427YIG5_9TREE</name>
<keyword evidence="4" id="KW-0234">DNA repair</keyword>
<dbReference type="AlphaFoldDB" id="A0A427YIG5"/>
<dbReference type="OrthoDB" id="300780at2759"/>
<dbReference type="InterPro" id="IPR038765">
    <property type="entry name" value="Papain-like_cys_pep_sf"/>
</dbReference>
<dbReference type="GO" id="GO:0006289">
    <property type="term" value="P:nucleotide-excision repair"/>
    <property type="evidence" value="ECO:0007669"/>
    <property type="project" value="InterPro"/>
</dbReference>
<proteinExistence type="inferred from homology"/>
<dbReference type="GO" id="GO:0005737">
    <property type="term" value="C:cytoplasm"/>
    <property type="evidence" value="ECO:0007669"/>
    <property type="project" value="TreeGrafter"/>
</dbReference>
<sequence>MSASRPKLGKIKPRPRQEIPPIAPTPTSARSSATTSTTKPAARNVGTLSSGGPSGAPRPPASSVATRAIQDHHKDKVKGKARAPPSRPPPPPKPISVHGTSSENNEDDDEDDEEDFEEVPIPSAGPSSPFPGTPQTAGTIRTAEGTPGTLTSAPSIDDDYAGYGESSEGEEEEVIRLEIGGETEEEKAKRIALAMRKKPMTSKDRAIRLEAHKLHVVSLLASSRIRNRWASNALLRARLLSLLPHPLVSAFTIPPSRFPDRAQRSRLFFDALDSLVTWWSQTFFDIPDSTVGLRTRPWDEVQEIVDKLPRLTKADFLPEGSAFGKGKDKEREREKEALLEQISTGAGGERLRTVNSLMKKALQQEGSRDVSAILFVALARAIGLGTRLVVSLQAVPWRAEKVVAKKKPGAGRGGRTLASRQGEGPASDDESEDELEEVPIPAPEDGEGGPGAVMGKLKKRNTTRAGGKRRLQDPADLYRLRKPKPAPQTLAAKPKLKSKQDLSEQPPVFWAEVFSRSDQRWIPVDPIRGHTRKRTLFEPTSDNGPIRMLYVVAFEEGEHGVEDAGAHGIDGYARDVTLRYTKSFGAKTSKLRVPVRKDEPDWWEGVLSFLQRPYRLNRDDLEDAELETSQVSEAMPMHLNGFKDHPIYVLERHLKRDEVLHPKREVGRFRGEPVYRRAHVVQCKTAENWMRSGRRVKEKQEPLKWVKQRAVTLNKRRQQELARQEGEDVLQGLYAEWQTEVYRPPPIKDGIVPQNSFGNIDLYAPTMLPKGSVHLPYKGIAKVAKAMGISYAEACTGFEFKKQRAIPVITGIVVAKENETAVMEAYEASAAAAEVKERARAEDRALKRWAKLINGLRVRRRLQAEYGTGEGLHVQQLNPLAEQEEQATGKLGKGTRTAASVIASAGEKGSEDWKRRFREASEEQEESGALVAQQSVSQVDQVADEQLDDLRMEVDVAHPSDASAAPPEIAVALADEHESDSDEELEEVLPPQLKAEPESAAQAVTATADDDGASELPVSVPATRTIRLRVSANGNGGKVNAALAASVPARSRAARSAGRKRKQPVDESEAELTDGQGDENDTVPSRASRGKGRKSGTKKNEPAVVDTPTTRSLRSRAPKSAEKVKQEEEARLRVRQALDSGEEDLE</sequence>
<evidence type="ECO:0000259" key="9">
    <source>
        <dbReference type="SMART" id="SM01032"/>
    </source>
</evidence>
<feature type="region of interest" description="Disordered" evidence="6">
    <location>
        <begin position="902"/>
        <end position="937"/>
    </location>
</feature>
<evidence type="ECO:0000259" key="7">
    <source>
        <dbReference type="SMART" id="SM01030"/>
    </source>
</evidence>
<dbReference type="InterPro" id="IPR018328">
    <property type="entry name" value="Rad4_beta-hairpin_dom3"/>
</dbReference>
<feature type="domain" description="Rad4 beta-hairpin" evidence="7">
    <location>
        <begin position="631"/>
        <end position="681"/>
    </location>
</feature>
<reference evidence="10 11" key="1">
    <citation type="submission" date="2018-11" db="EMBL/GenBank/DDBJ databases">
        <title>Genome sequence of Saitozyma podzolica DSM 27192.</title>
        <authorList>
            <person name="Aliyu H."/>
            <person name="Gorte O."/>
            <person name="Ochsenreither K."/>
        </authorList>
    </citation>
    <scope>NUCLEOTIDE SEQUENCE [LARGE SCALE GENOMIC DNA]</scope>
    <source>
        <strain evidence="10 11">DSM 27192</strain>
    </source>
</reference>
<evidence type="ECO:0000256" key="1">
    <source>
        <dbReference type="ARBA" id="ARBA00004123"/>
    </source>
</evidence>
<feature type="compositionally biased region" description="Acidic residues" evidence="6">
    <location>
        <begin position="1066"/>
        <end position="1081"/>
    </location>
</feature>
<keyword evidence="3" id="KW-0227">DNA damage</keyword>
<dbReference type="InterPro" id="IPR036985">
    <property type="entry name" value="Transglutaminase-like_sf"/>
</dbReference>
<evidence type="ECO:0000313" key="10">
    <source>
        <dbReference type="EMBL" id="RSH90884.1"/>
    </source>
</evidence>
<feature type="region of interest" description="Disordered" evidence="6">
    <location>
        <begin position="1"/>
        <end position="173"/>
    </location>
</feature>
<feature type="compositionally biased region" description="Basic residues" evidence="6">
    <location>
        <begin position="1088"/>
        <end position="1097"/>
    </location>
</feature>
<evidence type="ECO:0000256" key="4">
    <source>
        <dbReference type="ARBA" id="ARBA00023204"/>
    </source>
</evidence>
<evidence type="ECO:0000259" key="8">
    <source>
        <dbReference type="SMART" id="SM01031"/>
    </source>
</evidence>
<dbReference type="Pfam" id="PF10403">
    <property type="entry name" value="BHD_1"/>
    <property type="match status" value="1"/>
</dbReference>
<feature type="compositionally biased region" description="Pro residues" evidence="6">
    <location>
        <begin position="85"/>
        <end position="94"/>
    </location>
</feature>
<comment type="subcellular location">
    <subcellularLocation>
        <location evidence="1">Nucleus</location>
    </subcellularLocation>
</comment>
<dbReference type="Proteomes" id="UP000279259">
    <property type="component" value="Unassembled WGS sequence"/>
</dbReference>
<dbReference type="GO" id="GO:0003697">
    <property type="term" value="F:single-stranded DNA binding"/>
    <property type="evidence" value="ECO:0007669"/>
    <property type="project" value="TreeGrafter"/>
</dbReference>
<dbReference type="InterPro" id="IPR042488">
    <property type="entry name" value="Rad4_BHD3_sf"/>
</dbReference>
<feature type="region of interest" description="Disordered" evidence="6">
    <location>
        <begin position="974"/>
        <end position="1146"/>
    </location>
</feature>
<feature type="region of interest" description="Disordered" evidence="6">
    <location>
        <begin position="404"/>
        <end position="503"/>
    </location>
</feature>
<feature type="domain" description="Rad4 beta-hairpin" evidence="9">
    <location>
        <begin position="752"/>
        <end position="826"/>
    </location>
</feature>
<evidence type="ECO:0000256" key="5">
    <source>
        <dbReference type="ARBA" id="ARBA00023242"/>
    </source>
</evidence>
<dbReference type="Pfam" id="PF10404">
    <property type="entry name" value="BHD_2"/>
    <property type="match status" value="1"/>
</dbReference>
<comment type="similarity">
    <text evidence="2">Belongs to the XPC family.</text>
</comment>
<gene>
    <name evidence="10" type="ORF">EHS25_010060</name>
</gene>
<dbReference type="Pfam" id="PF03835">
    <property type="entry name" value="Rad4"/>
    <property type="match status" value="1"/>
</dbReference>
<evidence type="ECO:0008006" key="12">
    <source>
        <dbReference type="Google" id="ProtNLM"/>
    </source>
</evidence>
<keyword evidence="11" id="KW-1185">Reference proteome</keyword>
<dbReference type="GO" id="GO:0000111">
    <property type="term" value="C:nucleotide-excision repair factor 2 complex"/>
    <property type="evidence" value="ECO:0007669"/>
    <property type="project" value="TreeGrafter"/>
</dbReference>
<dbReference type="GO" id="GO:0006298">
    <property type="term" value="P:mismatch repair"/>
    <property type="evidence" value="ECO:0007669"/>
    <property type="project" value="TreeGrafter"/>
</dbReference>
<keyword evidence="5" id="KW-0539">Nucleus</keyword>
<dbReference type="SMART" id="SM01032">
    <property type="entry name" value="BHD_3"/>
    <property type="match status" value="1"/>
</dbReference>
<feature type="compositionally biased region" description="Low complexity" evidence="6">
    <location>
        <begin position="1041"/>
        <end position="1056"/>
    </location>
</feature>
<dbReference type="Gene3D" id="3.90.260.10">
    <property type="entry name" value="Transglutaminase-like"/>
    <property type="match status" value="1"/>
</dbReference>